<reference evidence="1 2" key="1">
    <citation type="submission" date="2022-05" db="EMBL/GenBank/DDBJ databases">
        <authorList>
            <consortium name="Genoscope - CEA"/>
            <person name="William W."/>
        </authorList>
    </citation>
    <scope>NUCLEOTIDE SEQUENCE [LARGE SCALE GENOMIC DNA]</scope>
</reference>
<protein>
    <submittedName>
        <fullName evidence="1">Uncharacterized protein</fullName>
    </submittedName>
</protein>
<evidence type="ECO:0000313" key="2">
    <source>
        <dbReference type="Proteomes" id="UP001159428"/>
    </source>
</evidence>
<accession>A0AAU9WLW1</accession>
<dbReference type="Proteomes" id="UP001159428">
    <property type="component" value="Unassembled WGS sequence"/>
</dbReference>
<organism evidence="1 2">
    <name type="scientific">Pocillopora meandrina</name>
    <dbReference type="NCBI Taxonomy" id="46732"/>
    <lineage>
        <taxon>Eukaryota</taxon>
        <taxon>Metazoa</taxon>
        <taxon>Cnidaria</taxon>
        <taxon>Anthozoa</taxon>
        <taxon>Hexacorallia</taxon>
        <taxon>Scleractinia</taxon>
        <taxon>Astrocoeniina</taxon>
        <taxon>Pocilloporidae</taxon>
        <taxon>Pocillopora</taxon>
    </lineage>
</organism>
<proteinExistence type="predicted"/>
<comment type="caution">
    <text evidence="1">The sequence shown here is derived from an EMBL/GenBank/DDBJ whole genome shotgun (WGS) entry which is preliminary data.</text>
</comment>
<keyword evidence="2" id="KW-1185">Reference proteome</keyword>
<name>A0AAU9WLW1_9CNID</name>
<sequence length="278" mass="31714">MQKTPVFQFKLLNDANLKLKVNFDCYTARPHFVIASENPSKKTYEALSDDEKKKVIGLALQMVTIYELSESRAILSQHSGSWYNPNHNYHAHLCVANERYLEILGDNSNEFEAWPEKLSYEKIREYPNRKDKKAKEVQAINEIIQIEGLPEPTEEAHKVTKGIYDVLFHPSEPRVGFAVENSKKPANDDCSALLDVQKFMMNYAAEINGLGVNGDYQGCHVCLVLDGQKHDFKVADSMCLVGFIEVSGAKFYEHFCPDGEKKPWFESFIDKSCGYSPW</sequence>
<dbReference type="EMBL" id="CALNXJ010000016">
    <property type="protein sequence ID" value="CAH3118318.1"/>
    <property type="molecule type" value="Genomic_DNA"/>
</dbReference>
<dbReference type="AlphaFoldDB" id="A0AAU9WLW1"/>
<gene>
    <name evidence="1" type="ORF">PMEA_00007287</name>
</gene>
<evidence type="ECO:0000313" key="1">
    <source>
        <dbReference type="EMBL" id="CAH3118318.1"/>
    </source>
</evidence>